<dbReference type="Gene3D" id="3.40.50.10540">
    <property type="entry name" value="Crotonobetainyl-coa:carnitine coa-transferase, domain 1"/>
    <property type="match status" value="1"/>
</dbReference>
<dbReference type="EMBL" id="RBKV01000001">
    <property type="protein sequence ID" value="RKR97625.1"/>
    <property type="molecule type" value="Genomic_DNA"/>
</dbReference>
<dbReference type="InterPro" id="IPR023606">
    <property type="entry name" value="CoA-Trfase_III_dom_1_sf"/>
</dbReference>
<comment type="caution">
    <text evidence="2">The sequence shown here is derived from an EMBL/GenBank/DDBJ whole genome shotgun (WGS) entry which is preliminary data.</text>
</comment>
<name>A0A495K9X9_WILMA</name>
<proteinExistence type="predicted"/>
<accession>A0A495K9X9</accession>
<dbReference type="RefSeq" id="WP_062795660.1">
    <property type="nucleotide sequence ID" value="NZ_CBCRXS010000007.1"/>
</dbReference>
<dbReference type="Proteomes" id="UP000274762">
    <property type="component" value="Unassembled WGS sequence"/>
</dbReference>
<dbReference type="PANTHER" id="PTHR48228">
    <property type="entry name" value="SUCCINYL-COA--D-CITRAMALATE COA-TRANSFERASE"/>
    <property type="match status" value="1"/>
</dbReference>
<evidence type="ECO:0000256" key="1">
    <source>
        <dbReference type="ARBA" id="ARBA00022679"/>
    </source>
</evidence>
<gene>
    <name evidence="2" type="ORF">DFJ75_4511</name>
</gene>
<protein>
    <submittedName>
        <fullName evidence="2">CoA transferase family III</fullName>
    </submittedName>
</protein>
<dbReference type="OrthoDB" id="4909260at2"/>
<evidence type="ECO:0000313" key="2">
    <source>
        <dbReference type="EMBL" id="RKR97625.1"/>
    </source>
</evidence>
<dbReference type="InterPro" id="IPR050509">
    <property type="entry name" value="CoA-transferase_III"/>
</dbReference>
<dbReference type="GO" id="GO:0016740">
    <property type="term" value="F:transferase activity"/>
    <property type="evidence" value="ECO:0007669"/>
    <property type="project" value="UniProtKB-KW"/>
</dbReference>
<dbReference type="SUPFAM" id="SSF89796">
    <property type="entry name" value="CoA-transferase family III (CaiB/BaiF)"/>
    <property type="match status" value="1"/>
</dbReference>
<reference evidence="2 3" key="1">
    <citation type="submission" date="2018-10" db="EMBL/GenBank/DDBJ databases">
        <title>Sequencing the genomes of 1000 actinobacteria strains.</title>
        <authorList>
            <person name="Klenk H.-P."/>
        </authorList>
    </citation>
    <scope>NUCLEOTIDE SEQUENCE [LARGE SCALE GENOMIC DNA]</scope>
    <source>
        <strain evidence="2 3">DSM 44343</strain>
    </source>
</reference>
<dbReference type="PANTHER" id="PTHR48228:SF6">
    <property type="entry name" value="L-CARNITINE COA-TRANSFERASE"/>
    <property type="match status" value="1"/>
</dbReference>
<dbReference type="InterPro" id="IPR003673">
    <property type="entry name" value="CoA-Trfase_fam_III"/>
</dbReference>
<sequence>MARGDRSGGDVQTFVRRWAQSGMAYLTGDPETPDYSRAQILERADTVAATFGADAGELLTGRAALMGTSRAGQQGAGGGTRLIRCRDTWVAITLSRAGDIDSLPALLESADPIENPWDVLNERLPHLYADQIVDRAQMLEIPAAVLGSVTTDPFEITSAWPAHPAPDFSDLLVVDLSAMWAGPLCGHLLQKLGATVIKVESPHRPDGARAGNRDFFAWMNGHKLFYTSELSHRAVGLTGLLDVADVVIEASRPRALEQAGLDAPTRSPRDGRVWVRITGYGRATGMTNRVAFGDDAAVAGGLVGRGTRGPVFCGDAIADPLTGLEAAGAVLASLARGGGEIIDVAMAGVAAQYAALPTIEGTKPTGIDISPPALPQFSDPIFERIDDTTVLDIVAERRGRAC</sequence>
<dbReference type="Pfam" id="PF02515">
    <property type="entry name" value="CoA_transf_3"/>
    <property type="match status" value="1"/>
</dbReference>
<organism evidence="2 3">
    <name type="scientific">Williamsia marianensis</name>
    <dbReference type="NCBI Taxonomy" id="85044"/>
    <lineage>
        <taxon>Bacteria</taxon>
        <taxon>Bacillati</taxon>
        <taxon>Actinomycetota</taxon>
        <taxon>Actinomycetes</taxon>
        <taxon>Mycobacteriales</taxon>
        <taxon>Nocardiaceae</taxon>
        <taxon>Williamsia</taxon>
    </lineage>
</organism>
<dbReference type="AlphaFoldDB" id="A0A495K9X9"/>
<keyword evidence="1 2" id="KW-0808">Transferase</keyword>
<evidence type="ECO:0000313" key="3">
    <source>
        <dbReference type="Proteomes" id="UP000274762"/>
    </source>
</evidence>